<dbReference type="CDD" id="cd02440">
    <property type="entry name" value="AdoMet_MTases"/>
    <property type="match status" value="1"/>
</dbReference>
<dbReference type="NCBIfam" id="TIGR00138">
    <property type="entry name" value="rsmG_gidB"/>
    <property type="match status" value="1"/>
</dbReference>
<evidence type="ECO:0000256" key="3">
    <source>
        <dbReference type="ARBA" id="ARBA00022603"/>
    </source>
</evidence>
<feature type="compositionally biased region" description="Low complexity" evidence="7">
    <location>
        <begin position="29"/>
        <end position="46"/>
    </location>
</feature>
<feature type="binding site" evidence="6">
    <location>
        <position position="126"/>
    </location>
    <ligand>
        <name>S-adenosyl-L-methionine</name>
        <dbReference type="ChEBI" id="CHEBI:59789"/>
    </ligand>
</feature>
<name>A0A2C9A0N3_9MICO</name>
<evidence type="ECO:0000256" key="5">
    <source>
        <dbReference type="ARBA" id="ARBA00022691"/>
    </source>
</evidence>
<keyword evidence="3 6" id="KW-0489">Methyltransferase</keyword>
<evidence type="ECO:0000313" key="9">
    <source>
        <dbReference type="Proteomes" id="UP000219440"/>
    </source>
</evidence>
<dbReference type="Pfam" id="PF02527">
    <property type="entry name" value="GidB"/>
    <property type="match status" value="1"/>
</dbReference>
<dbReference type="GO" id="GO:0005829">
    <property type="term" value="C:cytosol"/>
    <property type="evidence" value="ECO:0007669"/>
    <property type="project" value="TreeGrafter"/>
</dbReference>
<organism evidence="8 9">
    <name type="scientific">Salinibacterium xinjiangense</name>
    <dbReference type="NCBI Taxonomy" id="386302"/>
    <lineage>
        <taxon>Bacteria</taxon>
        <taxon>Bacillati</taxon>
        <taxon>Actinomycetota</taxon>
        <taxon>Actinomycetes</taxon>
        <taxon>Micrococcales</taxon>
        <taxon>Microbacteriaceae</taxon>
        <taxon>Salinibacterium</taxon>
    </lineage>
</organism>
<dbReference type="Gene3D" id="3.40.50.150">
    <property type="entry name" value="Vaccinia Virus protein VP39"/>
    <property type="match status" value="1"/>
</dbReference>
<sequence length="258" mass="27907">MKGHWRMSDVPFGGVPLGDLADVGPARVGPTDAETTGTEGAEAPGPKVSYRDALELEPAFAQEMFGDRVGLVRQYTDDLGRRGEELGLIGPLESPRLWTRHIINCGLIAPLLRPGRVGDVGSGAGLPGLVLAMARPDCDFVLIEPMERRVAWLESEARELGLTNVVVVRARAEDARLDAPLDQVTARAVTALTKLIPATVRLLRHGGEMVFMKGARISDEVLVAKNTIRKHHLTNVEVLVLGEGLTTELTRVFRATVD</sequence>
<feature type="region of interest" description="Disordered" evidence="7">
    <location>
        <begin position="21"/>
        <end position="48"/>
    </location>
</feature>
<comment type="similarity">
    <text evidence="6">Belongs to the methyltransferase superfamily. RNA methyltransferase RsmG family.</text>
</comment>
<protein>
    <recommendedName>
        <fullName evidence="6">Ribosomal RNA small subunit methyltransferase G</fullName>
        <ecNumber evidence="6">2.1.1.-</ecNumber>
    </recommendedName>
    <alternativeName>
        <fullName evidence="6">16S rRNA 7-methylguanosine methyltransferase</fullName>
        <shortName evidence="6">16S rRNA m7G methyltransferase</shortName>
    </alternativeName>
</protein>
<evidence type="ECO:0000256" key="6">
    <source>
        <dbReference type="HAMAP-Rule" id="MF_00074"/>
    </source>
</evidence>
<comment type="function">
    <text evidence="6">Specifically methylates the N7 position of a guanine in 16S rRNA.</text>
</comment>
<evidence type="ECO:0000313" key="8">
    <source>
        <dbReference type="EMBL" id="SOE72475.1"/>
    </source>
</evidence>
<evidence type="ECO:0000256" key="1">
    <source>
        <dbReference type="ARBA" id="ARBA00022490"/>
    </source>
</evidence>
<proteinExistence type="inferred from homology"/>
<reference evidence="8 9" key="1">
    <citation type="submission" date="2017-09" db="EMBL/GenBank/DDBJ databases">
        <authorList>
            <person name="Ehlers B."/>
            <person name="Leendertz F.H."/>
        </authorList>
    </citation>
    <scope>NUCLEOTIDE SEQUENCE [LARGE SCALE GENOMIC DNA]</scope>
    <source>
        <strain evidence="8 9">CGMCC 1.05381</strain>
    </source>
</reference>
<dbReference type="EC" id="2.1.1.-" evidence="6"/>
<dbReference type="PANTHER" id="PTHR31760">
    <property type="entry name" value="S-ADENOSYL-L-METHIONINE-DEPENDENT METHYLTRANSFERASES SUPERFAMILY PROTEIN"/>
    <property type="match status" value="1"/>
</dbReference>
<evidence type="ECO:0000256" key="2">
    <source>
        <dbReference type="ARBA" id="ARBA00022552"/>
    </source>
</evidence>
<evidence type="ECO:0000256" key="4">
    <source>
        <dbReference type="ARBA" id="ARBA00022679"/>
    </source>
</evidence>
<dbReference type="GO" id="GO:0070043">
    <property type="term" value="F:rRNA (guanine-N7-)-methyltransferase activity"/>
    <property type="evidence" value="ECO:0007669"/>
    <property type="project" value="UniProtKB-UniRule"/>
</dbReference>
<keyword evidence="5 6" id="KW-0949">S-adenosyl-L-methionine</keyword>
<keyword evidence="1 6" id="KW-0963">Cytoplasm</keyword>
<dbReference type="InterPro" id="IPR003682">
    <property type="entry name" value="rRNA_ssu_MeTfrase_G"/>
</dbReference>
<evidence type="ECO:0000256" key="7">
    <source>
        <dbReference type="SAM" id="MobiDB-lite"/>
    </source>
</evidence>
<dbReference type="InterPro" id="IPR029063">
    <property type="entry name" value="SAM-dependent_MTases_sf"/>
</dbReference>
<dbReference type="HAMAP" id="MF_00074">
    <property type="entry name" value="16SrRNA_methyltr_G"/>
    <property type="match status" value="1"/>
</dbReference>
<accession>A0A2C9A0N3</accession>
<comment type="caution">
    <text evidence="6">Lacks conserved residue(s) required for the propagation of feature annotation.</text>
</comment>
<gene>
    <name evidence="6" type="primary">rsmG</name>
    <name evidence="8" type="ORF">SAMN06296378_2509</name>
</gene>
<feature type="binding site" evidence="6">
    <location>
        <begin position="172"/>
        <end position="173"/>
    </location>
    <ligand>
        <name>S-adenosyl-L-methionine</name>
        <dbReference type="ChEBI" id="CHEBI:59789"/>
    </ligand>
</feature>
<dbReference type="Proteomes" id="UP000219440">
    <property type="component" value="Unassembled WGS sequence"/>
</dbReference>
<dbReference type="EMBL" id="OCST01000005">
    <property type="protein sequence ID" value="SOE72475.1"/>
    <property type="molecule type" value="Genomic_DNA"/>
</dbReference>
<keyword evidence="2 6" id="KW-0698">rRNA processing</keyword>
<dbReference type="SUPFAM" id="SSF53335">
    <property type="entry name" value="S-adenosyl-L-methionine-dependent methyltransferases"/>
    <property type="match status" value="1"/>
</dbReference>
<feature type="binding site" evidence="6">
    <location>
        <position position="121"/>
    </location>
    <ligand>
        <name>S-adenosyl-L-methionine</name>
        <dbReference type="ChEBI" id="CHEBI:59789"/>
    </ligand>
</feature>
<keyword evidence="9" id="KW-1185">Reference proteome</keyword>
<feature type="binding site" evidence="6">
    <location>
        <position position="187"/>
    </location>
    <ligand>
        <name>S-adenosyl-L-methionine</name>
        <dbReference type="ChEBI" id="CHEBI:59789"/>
    </ligand>
</feature>
<comment type="subcellular location">
    <subcellularLocation>
        <location evidence="6">Cytoplasm</location>
    </subcellularLocation>
</comment>
<dbReference type="PANTHER" id="PTHR31760:SF0">
    <property type="entry name" value="S-ADENOSYL-L-METHIONINE-DEPENDENT METHYLTRANSFERASES SUPERFAMILY PROTEIN"/>
    <property type="match status" value="1"/>
</dbReference>
<keyword evidence="4 6" id="KW-0808">Transferase</keyword>
<dbReference type="AlphaFoldDB" id="A0A2C9A0N3"/>